<comment type="caution">
    <text evidence="2">The sequence shown here is derived from an EMBL/GenBank/DDBJ whole genome shotgun (WGS) entry which is preliminary data.</text>
</comment>
<keyword evidence="1" id="KW-1133">Transmembrane helix</keyword>
<feature type="transmembrane region" description="Helical" evidence="1">
    <location>
        <begin position="28"/>
        <end position="45"/>
    </location>
</feature>
<keyword evidence="1" id="KW-0472">Membrane</keyword>
<keyword evidence="1" id="KW-0812">Transmembrane</keyword>
<dbReference type="AlphaFoldDB" id="A0AAD4M609"/>
<protein>
    <submittedName>
        <fullName evidence="2">Uncharacterized protein</fullName>
    </submittedName>
</protein>
<keyword evidence="3" id="KW-1185">Reference proteome</keyword>
<evidence type="ECO:0000256" key="1">
    <source>
        <dbReference type="SAM" id="Phobius"/>
    </source>
</evidence>
<dbReference type="Proteomes" id="UP001203297">
    <property type="component" value="Unassembled WGS sequence"/>
</dbReference>
<reference evidence="2" key="1">
    <citation type="journal article" date="2022" name="New Phytol.">
        <title>Evolutionary transition to the ectomycorrhizal habit in the genomes of a hyperdiverse lineage of mushroom-forming fungi.</title>
        <authorList>
            <person name="Looney B."/>
            <person name="Miyauchi S."/>
            <person name="Morin E."/>
            <person name="Drula E."/>
            <person name="Courty P.E."/>
            <person name="Kohler A."/>
            <person name="Kuo A."/>
            <person name="LaButti K."/>
            <person name="Pangilinan J."/>
            <person name="Lipzen A."/>
            <person name="Riley R."/>
            <person name="Andreopoulos W."/>
            <person name="He G."/>
            <person name="Johnson J."/>
            <person name="Nolan M."/>
            <person name="Tritt A."/>
            <person name="Barry K.W."/>
            <person name="Grigoriev I.V."/>
            <person name="Nagy L.G."/>
            <person name="Hibbett D."/>
            <person name="Henrissat B."/>
            <person name="Matheny P.B."/>
            <person name="Labbe J."/>
            <person name="Martin F.M."/>
        </authorList>
    </citation>
    <scope>NUCLEOTIDE SEQUENCE</scope>
    <source>
        <strain evidence="2">BPL690</strain>
    </source>
</reference>
<evidence type="ECO:0000313" key="3">
    <source>
        <dbReference type="Proteomes" id="UP001203297"/>
    </source>
</evidence>
<proteinExistence type="predicted"/>
<name>A0AAD4M609_9AGAM</name>
<gene>
    <name evidence="2" type="ORF">B0F90DRAFT_1709914</name>
</gene>
<evidence type="ECO:0000313" key="2">
    <source>
        <dbReference type="EMBL" id="KAI0303304.1"/>
    </source>
</evidence>
<dbReference type="EMBL" id="WTXG01000009">
    <property type="protein sequence ID" value="KAI0303304.1"/>
    <property type="molecule type" value="Genomic_DNA"/>
</dbReference>
<accession>A0AAD4M609</accession>
<sequence>MELISGEINLFLRLLLFPSMRSRFQSSPYIYIYVCVCVCTAFSLGRRHRRAFSHTHTYTHNKQTKCNRGDIG</sequence>
<organism evidence="2 3">
    <name type="scientific">Multifurca ochricompacta</name>
    <dbReference type="NCBI Taxonomy" id="376703"/>
    <lineage>
        <taxon>Eukaryota</taxon>
        <taxon>Fungi</taxon>
        <taxon>Dikarya</taxon>
        <taxon>Basidiomycota</taxon>
        <taxon>Agaricomycotina</taxon>
        <taxon>Agaricomycetes</taxon>
        <taxon>Russulales</taxon>
        <taxon>Russulaceae</taxon>
        <taxon>Multifurca</taxon>
    </lineage>
</organism>